<dbReference type="GO" id="GO:0006777">
    <property type="term" value="P:Mo-molybdopterin cofactor biosynthetic process"/>
    <property type="evidence" value="ECO:0007669"/>
    <property type="project" value="UniProtKB-KW"/>
</dbReference>
<dbReference type="Gene3D" id="3.90.1150.10">
    <property type="entry name" value="Aspartate Aminotransferase, domain 1"/>
    <property type="match status" value="1"/>
</dbReference>
<dbReference type="InterPro" id="IPR046867">
    <property type="entry name" value="AldOxase/xan_DH_MoCoBD2"/>
</dbReference>
<evidence type="ECO:0000256" key="9">
    <source>
        <dbReference type="ARBA" id="ARBA00023002"/>
    </source>
</evidence>
<dbReference type="InterPro" id="IPR016208">
    <property type="entry name" value="Ald_Oxase/xanthine_DH-like"/>
</dbReference>
<evidence type="ECO:0000256" key="6">
    <source>
        <dbReference type="ARBA" id="ARBA00022714"/>
    </source>
</evidence>
<dbReference type="Gene3D" id="3.30.365.10">
    <property type="entry name" value="Aldehyde oxidase/xanthine dehydrogenase, molybdopterin binding domain"/>
    <property type="match status" value="4"/>
</dbReference>
<dbReference type="InterPro" id="IPR005302">
    <property type="entry name" value="MoCF_Sase_C"/>
</dbReference>
<evidence type="ECO:0000256" key="2">
    <source>
        <dbReference type="ARBA" id="ARBA00001974"/>
    </source>
</evidence>
<reference evidence="16 17" key="1">
    <citation type="submission" date="2022-07" db="EMBL/GenBank/DDBJ databases">
        <title>Genome-wide signatures of adaptation to extreme environments.</title>
        <authorList>
            <person name="Cho C.H."/>
            <person name="Yoon H.S."/>
        </authorList>
    </citation>
    <scope>NUCLEOTIDE SEQUENCE [LARGE SCALE GENOMIC DNA]</scope>
    <source>
        <strain evidence="16 17">108.79 E11</strain>
    </source>
</reference>
<dbReference type="InterPro" id="IPR005303">
    <property type="entry name" value="MOCOS_middle"/>
</dbReference>
<feature type="domain" description="FAD-binding PCMH-type" evidence="15">
    <location>
        <begin position="224"/>
        <end position="408"/>
    </location>
</feature>
<comment type="caution">
    <text evidence="16">The sequence shown here is derived from an EMBL/GenBank/DDBJ whole genome shotgun (WGS) entry which is preliminary data.</text>
</comment>
<dbReference type="Gene3D" id="3.10.20.30">
    <property type="match status" value="1"/>
</dbReference>
<evidence type="ECO:0000256" key="10">
    <source>
        <dbReference type="ARBA" id="ARBA00023004"/>
    </source>
</evidence>
<keyword evidence="12" id="KW-0501">Molybdenum cofactor biosynthesis</keyword>
<dbReference type="SUPFAM" id="SSF55447">
    <property type="entry name" value="CO dehydrogenase flavoprotein C-terminal domain-like"/>
    <property type="match status" value="1"/>
</dbReference>
<dbReference type="InterPro" id="IPR016166">
    <property type="entry name" value="FAD-bd_PCMH"/>
</dbReference>
<dbReference type="PANTHER" id="PTHR45444">
    <property type="entry name" value="XANTHINE DEHYDROGENASE"/>
    <property type="match status" value="1"/>
</dbReference>
<keyword evidence="9" id="KW-0560">Oxidoreductase</keyword>
<dbReference type="PROSITE" id="PS51340">
    <property type="entry name" value="MOSC"/>
    <property type="match status" value="1"/>
</dbReference>
<dbReference type="SUPFAM" id="SSF56176">
    <property type="entry name" value="FAD-binding/transporter-associated domain-like"/>
    <property type="match status" value="1"/>
</dbReference>
<dbReference type="Gene3D" id="1.10.150.120">
    <property type="entry name" value="[2Fe-2S]-binding domain"/>
    <property type="match status" value="1"/>
</dbReference>
<name>A0AAV9ILS4_9RHOD</name>
<dbReference type="FunFam" id="3.30.465.10:FF:000004">
    <property type="entry name" value="Xanthine dehydrogenase/oxidase"/>
    <property type="match status" value="1"/>
</dbReference>
<dbReference type="InterPro" id="IPR036683">
    <property type="entry name" value="CO_DH_flav_C_dom_sf"/>
</dbReference>
<dbReference type="Gene3D" id="3.30.465.10">
    <property type="match status" value="1"/>
</dbReference>
<dbReference type="InterPro" id="IPR037165">
    <property type="entry name" value="AldOxase/xan_DH_Mopterin-bd_sf"/>
</dbReference>
<dbReference type="SMART" id="SM01008">
    <property type="entry name" value="Ald_Xan_dh_C"/>
    <property type="match status" value="1"/>
</dbReference>
<evidence type="ECO:0000256" key="11">
    <source>
        <dbReference type="ARBA" id="ARBA00023014"/>
    </source>
</evidence>
<gene>
    <name evidence="16" type="ORF">GAYE_SCF53G6177</name>
</gene>
<dbReference type="FunFam" id="3.30.365.10:FF:000002">
    <property type="entry name" value="Xanthine dehydrogenase oxidase"/>
    <property type="match status" value="1"/>
</dbReference>
<dbReference type="InterPro" id="IPR015421">
    <property type="entry name" value="PyrdxlP-dep_Trfase_major"/>
</dbReference>
<evidence type="ECO:0008006" key="18">
    <source>
        <dbReference type="Google" id="ProtNLM"/>
    </source>
</evidence>
<dbReference type="SUPFAM" id="SSF141673">
    <property type="entry name" value="MOSC N-terminal domain-like"/>
    <property type="match status" value="1"/>
</dbReference>
<dbReference type="GO" id="GO:0030151">
    <property type="term" value="F:molybdenum ion binding"/>
    <property type="evidence" value="ECO:0007669"/>
    <property type="project" value="InterPro"/>
</dbReference>
<dbReference type="Pfam" id="PF00941">
    <property type="entry name" value="FAD_binding_5"/>
    <property type="match status" value="1"/>
</dbReference>
<dbReference type="Gene3D" id="3.40.640.10">
    <property type="entry name" value="Type I PLP-dependent aspartate aminotransferase-like (Major domain)"/>
    <property type="match status" value="2"/>
</dbReference>
<dbReference type="GO" id="GO:0030170">
    <property type="term" value="F:pyridoxal phosphate binding"/>
    <property type="evidence" value="ECO:0007669"/>
    <property type="project" value="InterPro"/>
</dbReference>
<dbReference type="PANTHER" id="PTHR45444:SF3">
    <property type="entry name" value="XANTHINE DEHYDROGENASE"/>
    <property type="match status" value="1"/>
</dbReference>
<proteinExistence type="inferred from homology"/>
<dbReference type="Pfam" id="PF01799">
    <property type="entry name" value="Fer2_2"/>
    <property type="match status" value="1"/>
</dbReference>
<comment type="cofactor">
    <cofactor evidence="1">
        <name>Mo-molybdopterin</name>
        <dbReference type="ChEBI" id="CHEBI:71302"/>
    </cofactor>
</comment>
<evidence type="ECO:0000256" key="13">
    <source>
        <dbReference type="ARBA" id="ARBA00034078"/>
    </source>
</evidence>
<dbReference type="InterPro" id="IPR036318">
    <property type="entry name" value="FAD-bd_PCMH-like_sf"/>
</dbReference>
<dbReference type="FunFam" id="3.30.365.10:FF:000003">
    <property type="entry name" value="Aldehyde oxidase 1"/>
    <property type="match status" value="1"/>
</dbReference>
<evidence type="ECO:0000259" key="14">
    <source>
        <dbReference type="PROSITE" id="PS51340"/>
    </source>
</evidence>
<evidence type="ECO:0000256" key="7">
    <source>
        <dbReference type="ARBA" id="ARBA00022723"/>
    </source>
</evidence>
<dbReference type="Pfam" id="PF03476">
    <property type="entry name" value="MOSC_N"/>
    <property type="match status" value="1"/>
</dbReference>
<evidence type="ECO:0000259" key="15">
    <source>
        <dbReference type="PROSITE" id="PS51387"/>
    </source>
</evidence>
<dbReference type="InterPro" id="IPR002888">
    <property type="entry name" value="2Fe-2S-bd"/>
</dbReference>
<dbReference type="SUPFAM" id="SSF56003">
    <property type="entry name" value="Molybdenum cofactor-binding domain"/>
    <property type="match status" value="1"/>
</dbReference>
<dbReference type="Gene3D" id="3.30.390.50">
    <property type="entry name" value="CO dehydrogenase flavoprotein, C-terminal domain"/>
    <property type="match status" value="1"/>
</dbReference>
<dbReference type="InterPro" id="IPR006058">
    <property type="entry name" value="2Fe2S_fd_BS"/>
</dbReference>
<dbReference type="Gene3D" id="3.90.1170.50">
    <property type="entry name" value="Aldehyde oxidase/xanthine dehydrogenase, a/b hammerhead"/>
    <property type="match status" value="1"/>
</dbReference>
<dbReference type="Pfam" id="PF20256">
    <property type="entry name" value="MoCoBD_2"/>
    <property type="match status" value="1"/>
</dbReference>
<dbReference type="Pfam" id="PF01315">
    <property type="entry name" value="Ald_Xan_dh_C"/>
    <property type="match status" value="1"/>
</dbReference>
<comment type="cofactor">
    <cofactor evidence="13">
        <name>[2Fe-2S] cluster</name>
        <dbReference type="ChEBI" id="CHEBI:190135"/>
    </cofactor>
</comment>
<dbReference type="InterPro" id="IPR005107">
    <property type="entry name" value="CO_DH_flav_C"/>
</dbReference>
<dbReference type="SMART" id="SM01092">
    <property type="entry name" value="CO_deh_flav_C"/>
    <property type="match status" value="1"/>
</dbReference>
<organism evidence="16 17">
    <name type="scientific">Galdieria yellowstonensis</name>
    <dbReference type="NCBI Taxonomy" id="3028027"/>
    <lineage>
        <taxon>Eukaryota</taxon>
        <taxon>Rhodophyta</taxon>
        <taxon>Bangiophyceae</taxon>
        <taxon>Galdieriales</taxon>
        <taxon>Galdieriaceae</taxon>
        <taxon>Galdieria</taxon>
    </lineage>
</organism>
<evidence type="ECO:0000256" key="3">
    <source>
        <dbReference type="ARBA" id="ARBA00006849"/>
    </source>
</evidence>
<evidence type="ECO:0000256" key="4">
    <source>
        <dbReference type="ARBA" id="ARBA00022505"/>
    </source>
</evidence>
<dbReference type="InterPro" id="IPR015422">
    <property type="entry name" value="PyrdxlP-dep_Trfase_small"/>
</dbReference>
<dbReference type="SUPFAM" id="SSF54292">
    <property type="entry name" value="2Fe-2S ferredoxin-like"/>
    <property type="match status" value="1"/>
</dbReference>
<keyword evidence="6" id="KW-0001">2Fe-2S</keyword>
<dbReference type="InterPro" id="IPR015424">
    <property type="entry name" value="PyrdxlP-dep_Trfase"/>
</dbReference>
<dbReference type="PROSITE" id="PS51387">
    <property type="entry name" value="FAD_PCMH"/>
    <property type="match status" value="1"/>
</dbReference>
<keyword evidence="17" id="KW-1185">Reference proteome</keyword>
<dbReference type="InterPro" id="IPR016167">
    <property type="entry name" value="FAD-bd_PCMH_sub1"/>
</dbReference>
<dbReference type="InterPro" id="IPR036884">
    <property type="entry name" value="2Fe-2S-bd_dom_sf"/>
</dbReference>
<dbReference type="InterPro" id="IPR036010">
    <property type="entry name" value="2Fe-2S_ferredoxin-like_sf"/>
</dbReference>
<dbReference type="FunFam" id="3.30.365.10:FF:000001">
    <property type="entry name" value="Xanthine dehydrogenase oxidase"/>
    <property type="match status" value="1"/>
</dbReference>
<dbReference type="Pfam" id="PF02738">
    <property type="entry name" value="MoCoBD_1"/>
    <property type="match status" value="1"/>
</dbReference>
<dbReference type="InterPro" id="IPR001041">
    <property type="entry name" value="2Fe-2S_ferredoxin-type"/>
</dbReference>
<comment type="similarity">
    <text evidence="3">Belongs to the xanthine dehydrogenase family.</text>
</comment>
<dbReference type="InterPro" id="IPR002346">
    <property type="entry name" value="Mopterin_DH_FAD-bd"/>
</dbReference>
<dbReference type="PROSITE" id="PS00197">
    <property type="entry name" value="2FE2S_FER_1"/>
    <property type="match status" value="1"/>
</dbReference>
<dbReference type="Proteomes" id="UP001300502">
    <property type="component" value="Unassembled WGS sequence"/>
</dbReference>
<dbReference type="Pfam" id="PF00266">
    <property type="entry name" value="Aminotran_5"/>
    <property type="match status" value="2"/>
</dbReference>
<dbReference type="GO" id="GO:0051537">
    <property type="term" value="F:2 iron, 2 sulfur cluster binding"/>
    <property type="evidence" value="ECO:0007669"/>
    <property type="project" value="UniProtKB-KW"/>
</dbReference>
<dbReference type="GO" id="GO:0005506">
    <property type="term" value="F:iron ion binding"/>
    <property type="evidence" value="ECO:0007669"/>
    <property type="project" value="InterPro"/>
</dbReference>
<dbReference type="GO" id="GO:0016491">
    <property type="term" value="F:oxidoreductase activity"/>
    <property type="evidence" value="ECO:0007669"/>
    <property type="project" value="UniProtKB-KW"/>
</dbReference>
<evidence type="ECO:0000256" key="5">
    <source>
        <dbReference type="ARBA" id="ARBA00022630"/>
    </source>
</evidence>
<evidence type="ECO:0000256" key="12">
    <source>
        <dbReference type="ARBA" id="ARBA00023150"/>
    </source>
</evidence>
<dbReference type="SUPFAM" id="SSF54665">
    <property type="entry name" value="CO dehydrogenase molybdoprotein N-domain-like"/>
    <property type="match status" value="1"/>
</dbReference>
<keyword evidence="8" id="KW-0274">FAD</keyword>
<dbReference type="GO" id="GO:0071949">
    <property type="term" value="F:FAD binding"/>
    <property type="evidence" value="ECO:0007669"/>
    <property type="project" value="InterPro"/>
</dbReference>
<dbReference type="InterPro" id="IPR008274">
    <property type="entry name" value="AldOxase/xan_DH_MoCoBD1"/>
</dbReference>
<evidence type="ECO:0000313" key="16">
    <source>
        <dbReference type="EMBL" id="KAK4528242.1"/>
    </source>
</evidence>
<accession>A0AAV9ILS4</accession>
<keyword evidence="4" id="KW-0500">Molybdenum</keyword>
<dbReference type="InterPro" id="IPR000674">
    <property type="entry name" value="Ald_Oxase/Xan_DH_a/b"/>
</dbReference>
<evidence type="ECO:0000256" key="1">
    <source>
        <dbReference type="ARBA" id="ARBA00001924"/>
    </source>
</evidence>
<dbReference type="InterPro" id="IPR016169">
    <property type="entry name" value="FAD-bd_PCMH_sub2"/>
</dbReference>
<protein>
    <recommendedName>
        <fullName evidence="18">Xanthine dehydrogenase</fullName>
    </recommendedName>
</protein>
<sequence>MLGDYAMPFCYVNGTKHQVNNPGKLLIDYLREDCGLTGTKLGCGEGGCGACTVWVWTVDPVSLQPLCYTVNSCLVNVAMVDSCYILTIEGIGDRHSGLHPIQELLAQYDGSQCGFCTPGILMSMFGLVQDCKFAKKVLDIEQIETHFDGNLCRCTGYRAIFDAFKEYAQNVNSYKEDTLDRVSFDNMLQIFGERRRTARIWTCNGEICEKESDSSSSISHFRILPHNDFVFIRPVNLQQVTHYKNLYPLAKFMVGNSEIGVDMKLKHKPWKHFILLNDVVELLQLEIVSGGFRIGAAVTLNRLLEFIARLDRNDYRFRALYALGKQLKRFAGNQIRNVACLGGNIATASPISDINPLLVAVNAKFQWVSCKDGTYQNAMAKDFFIGYRSTLLNESDLLVNIWIPFTNKNEYVFVHKVSRRVEDDIAIVSAAMRFLVRIASSSVSGKAQIEDVSIVYGGMAERTKTAVKTESYLRESVLEPCLLLPVCRDALEQDFVLNADSPGGMIAFRKTVALSILLRSLYQLERKSRGIGTNCDELQKEKGVDSMEELDHFSFSCRSIQIIPNNVESNLNYLGSSIPHQAALLQCSGEAQYVDDIPNPTRDTLYAAFILSSEPHANILSIDCSLAYDTLPGVKRIFFSQDVPGSNYFSIVTGICDEQVFCSHHVTSVYQVIGLVVADTPEHARMAARMVKIEYEKLPAIIRIEDAIMQKSFEPCCGRMDSSWKFSTHRIEEGNVDDVMKRSDLFKVHGNMKIGAQEHFYLETHGCLAIPGENDELVLYVSTQSPSKTQMAVSKVLGLESHKIVCKTKRIGGGFGGKETRNIFISCAVAVAAHLLKKPVRISLSREEDMCMTGHRNPFLGEYQVAFDKQGRIHAVDTSLFVNIGNTLDLSMAVLDRALFHSENVYSIPNVRFVGRLCWTHTISNTAFRGFGGPQGMAIAETWIHHVAHELKMDPEHIRSINMYRNEELVPKTPYGMPLLGWTGWQCWQQVLESSSFWKRKQEINEYNNQNRYRKKGIAAVPTKFGISFTNITYNQAGVLIHIYLDGSVLVSLGGVEMGQGLYTKIIQIVASEFGIPLRKVYIAETSTDKVPNASPTAASASTDLYGMAAIDACRTLLNRLRSIDEGASLPWEDRIQKAYHERISLSTTGFYRTPELDSLNLATNQKGSPFYYFTVGAAVSEIELDVLTGEHRIIRTDITMDIGRPLHPIIDIGQIEGGFVQGLGLFTLEEVVYGDEDHSWIPRGHLFTKGPSTYKLPGFHDIPRDFRVSFLSNTSNHRPIIHGSKAVGEPPLFLAFSVFEALRNAIESFYEIPNRRNRPTEILPMDFVRTSQNEVYLDAAGSALYTISQIKECYELLEKNSFVNPHSVPDGLQKSQRLEKVRERVLEFFGASKENYDVVFTSGATAGLKLIGENFLWTNNSGLIYLTDCHTSALGIRDYASSAGSLIYPVDRNYCRNWFSSRSTGFPDQGSSENRFDESCFTNMEYKYLDIDILVISFYKIFGYPTGVGCILVRKHCSRIHQTLRSKRYYGGGTILLADAYDYRRTFPKKLNNSCFHEVWEDGTINFIDILVGLETGMNWIEKVVGGMELVERHIGEICNYARGELLKLSYPNKQPMIRIYEEDASFSSSSFCGRGNSIITFNVYQPNGLECICNIADSTSSCWNLTVGAVRISFGIHSCLEDVSKLIDTLQQLGNFAWQNSGLIMSRTEKESVTSCLCFHQPKTKLQHIYFVDKIFVYPVKGCRGMPVNQWPITSNGLLYDRKYCIVNTMTNSLLSIRHYPRLASLKVFIFLSTTGASTSFVAQLVFEVSDSVQIPNVPKVCAVYESDLRQTYIHCWLSCVLQVPCQLMTVEDFESLSTSGKSKEMKERYRNDAHLLVVHLKSVETINEFLTRRNSDPIHLESFRPNLVVKDDPSANGLADLCERNAANVKHRLMLPLEEDQWRDVAWLYNSVDGQKSVKLSSVGDCVRCMTICVNPETGELREDREPWLLLSTYRVPGITERKDSKESAKDCVKRRGPLFGRLYNVSATSENWEWIKLDESCFQA</sequence>
<dbReference type="Pfam" id="PF00111">
    <property type="entry name" value="Fer2"/>
    <property type="match status" value="1"/>
</dbReference>
<evidence type="ECO:0000313" key="17">
    <source>
        <dbReference type="Proteomes" id="UP001300502"/>
    </source>
</evidence>
<feature type="domain" description="MOSC" evidence="14">
    <location>
        <begin position="1851"/>
        <end position="2048"/>
    </location>
</feature>
<dbReference type="SUPFAM" id="SSF47741">
    <property type="entry name" value="CO dehydrogenase ISP C-domain like"/>
    <property type="match status" value="1"/>
</dbReference>
<keyword evidence="5" id="KW-0285">Flavoprotein</keyword>
<dbReference type="InterPro" id="IPR036856">
    <property type="entry name" value="Ald_Oxase/Xan_DH_a/b_sf"/>
</dbReference>
<dbReference type="SUPFAM" id="SSF53383">
    <property type="entry name" value="PLP-dependent transferases"/>
    <property type="match status" value="1"/>
</dbReference>
<comment type="cofactor">
    <cofactor evidence="2">
        <name>FAD</name>
        <dbReference type="ChEBI" id="CHEBI:57692"/>
    </cofactor>
</comment>
<dbReference type="InterPro" id="IPR000192">
    <property type="entry name" value="Aminotrans_V_dom"/>
</dbReference>
<evidence type="ECO:0000256" key="8">
    <source>
        <dbReference type="ARBA" id="ARBA00022827"/>
    </source>
</evidence>
<dbReference type="Pfam" id="PF03450">
    <property type="entry name" value="CO_deh_flav_C"/>
    <property type="match status" value="1"/>
</dbReference>
<dbReference type="Gene3D" id="3.30.43.10">
    <property type="entry name" value="Uridine Diphospho-n-acetylenolpyruvylglucosamine Reductase, domain 2"/>
    <property type="match status" value="1"/>
</dbReference>
<dbReference type="InterPro" id="IPR012675">
    <property type="entry name" value="Beta-grasp_dom_sf"/>
</dbReference>
<keyword evidence="10" id="KW-0408">Iron</keyword>
<keyword evidence="7" id="KW-0479">Metal-binding</keyword>
<keyword evidence="11" id="KW-0411">Iron-sulfur</keyword>
<dbReference type="EMBL" id="JANCYU010000061">
    <property type="protein sequence ID" value="KAK4528242.1"/>
    <property type="molecule type" value="Genomic_DNA"/>
</dbReference>